<keyword evidence="1" id="KW-1133">Transmembrane helix</keyword>
<protein>
    <recommendedName>
        <fullName evidence="4">PH domain-containing protein</fullName>
    </recommendedName>
</protein>
<evidence type="ECO:0008006" key="4">
    <source>
        <dbReference type="Google" id="ProtNLM"/>
    </source>
</evidence>
<keyword evidence="1" id="KW-0812">Transmembrane</keyword>
<reference evidence="3" key="1">
    <citation type="journal article" date="2019" name="Int. J. Syst. Evol. Microbiol.">
        <title>The Global Catalogue of Microorganisms (GCM) 10K type strain sequencing project: providing services to taxonomists for standard genome sequencing and annotation.</title>
        <authorList>
            <consortium name="The Broad Institute Genomics Platform"/>
            <consortium name="The Broad Institute Genome Sequencing Center for Infectious Disease"/>
            <person name="Wu L."/>
            <person name="Ma J."/>
        </authorList>
    </citation>
    <scope>NUCLEOTIDE SEQUENCE [LARGE SCALE GENOMIC DNA]</scope>
    <source>
        <strain evidence="3">CCUG 56029</strain>
    </source>
</reference>
<keyword evidence="3" id="KW-1185">Reference proteome</keyword>
<sequence>MVIRAELRPWAEPAGAACAALAGLWLFGLGGWFFWPIGAALTLLALGWLVVAWRRMVFRRDVAAPGLVEIDESRIRYFGARTLGGEMNLRDLAEIRVMTLDGRLYWRLRSLDAQAMLIPLDAAGAAALPDAFAALPGASLSELARGLEYVQTNGGFRSLWRRPAEGGLT</sequence>
<accession>A0ABW4R8H0</accession>
<evidence type="ECO:0000313" key="3">
    <source>
        <dbReference type="Proteomes" id="UP001597213"/>
    </source>
</evidence>
<dbReference type="EMBL" id="JBHUEN010000043">
    <property type="protein sequence ID" value="MFD1882538.1"/>
    <property type="molecule type" value="Genomic_DNA"/>
</dbReference>
<feature type="transmembrane region" description="Helical" evidence="1">
    <location>
        <begin position="33"/>
        <end position="53"/>
    </location>
</feature>
<evidence type="ECO:0000256" key="1">
    <source>
        <dbReference type="SAM" id="Phobius"/>
    </source>
</evidence>
<gene>
    <name evidence="2" type="ORF">ACFSCT_12520</name>
</gene>
<dbReference type="RefSeq" id="WP_379143230.1">
    <property type="nucleotide sequence ID" value="NZ_JBHUEN010000043.1"/>
</dbReference>
<proteinExistence type="predicted"/>
<comment type="caution">
    <text evidence="2">The sequence shown here is derived from an EMBL/GenBank/DDBJ whole genome shotgun (WGS) entry which is preliminary data.</text>
</comment>
<dbReference type="Proteomes" id="UP001597213">
    <property type="component" value="Unassembled WGS sequence"/>
</dbReference>
<keyword evidence="1" id="KW-0472">Membrane</keyword>
<evidence type="ECO:0000313" key="2">
    <source>
        <dbReference type="EMBL" id="MFD1882538.1"/>
    </source>
</evidence>
<name>A0ABW4R8H0_9RHOB</name>
<organism evidence="2 3">
    <name type="scientific">Paracoccus pacificus</name>
    <dbReference type="NCBI Taxonomy" id="1463598"/>
    <lineage>
        <taxon>Bacteria</taxon>
        <taxon>Pseudomonadati</taxon>
        <taxon>Pseudomonadota</taxon>
        <taxon>Alphaproteobacteria</taxon>
        <taxon>Rhodobacterales</taxon>
        <taxon>Paracoccaceae</taxon>
        <taxon>Paracoccus</taxon>
    </lineage>
</organism>